<evidence type="ECO:0000256" key="13">
    <source>
        <dbReference type="RuleBase" id="RU365017"/>
    </source>
</evidence>
<sequence>MTEKDEKWLEKKISRRHMLKITGASAAGAAVLASGMGGVAKAFGFDILDDDQTAENKVLFYGKHQSGITTDTTTHIYFASLNVLVESQSELQDLFKMWTPLAVRLMNGERLEESSQGVFTPPKDTGESAGLDAANLTVTFGVGPSLFDNNKLGLGSKRPTELTELPHFSKDQIDDKFAGGDICIQACADDPQVAFHAVRNLVRAATGKVTLKWTQTGFTSTPKVKDKKETPRNLFAFKDGTVNPSPKSAADMKEVVWVQPNESTGWMTNGTYLVVRKIQMHLETWDRTSLQGQEATFGRHRDSGAPIGKKKEFDEVDLNAKDASGNPHIPADSHMALARKVKDRILRRGFSYSSGLIDETGAYDAGLLFISFQKNPKQFINIQNALGRADKLNEYITHRGSGIFACFPGIQKGSYIGEKLFNVL</sequence>
<dbReference type="InterPro" id="IPR006314">
    <property type="entry name" value="Dyp_peroxidase"/>
</dbReference>
<dbReference type="InterPro" id="IPR048328">
    <property type="entry name" value="Dyp_perox_C"/>
</dbReference>
<evidence type="ECO:0000256" key="8">
    <source>
        <dbReference type="ARBA" id="ARBA00023239"/>
    </source>
</evidence>
<dbReference type="NCBIfam" id="TIGR01413">
    <property type="entry name" value="Dyp_perox_fam"/>
    <property type="match status" value="1"/>
</dbReference>
<dbReference type="PANTHER" id="PTHR30521">
    <property type="entry name" value="DEFERROCHELATASE/PEROXIDASE"/>
    <property type="match status" value="1"/>
</dbReference>
<accession>A0ABN4K1B1</accession>
<dbReference type="SUPFAM" id="SSF54909">
    <property type="entry name" value="Dimeric alpha+beta barrel"/>
    <property type="match status" value="1"/>
</dbReference>
<keyword evidence="3 13" id="KW-0349">Heme</keyword>
<reference evidence="16" key="1">
    <citation type="submission" date="2016-01" db="EMBL/GenBank/DDBJ databases">
        <title>Complete genome of Planococcus kocurri type strain.</title>
        <authorList>
            <person name="See-Too W.S."/>
        </authorList>
    </citation>
    <scope>NUCLEOTIDE SEQUENCE [LARGE SCALE GENOMIC DNA]</scope>
    <source>
        <strain evidence="16">ATCC 43650</strain>
    </source>
</reference>
<dbReference type="InterPro" id="IPR011008">
    <property type="entry name" value="Dimeric_a/b-barrel"/>
</dbReference>
<evidence type="ECO:0000313" key="17">
    <source>
        <dbReference type="Proteomes" id="UP000065533"/>
    </source>
</evidence>
<comment type="function">
    <text evidence="13">Involved in the recovery of exogenous heme iron. Extracts iron from heme while preserving the protoporphyrin ring intact.</text>
</comment>
<dbReference type="GO" id="GO:0004601">
    <property type="term" value="F:peroxidase activity"/>
    <property type="evidence" value="ECO:0007669"/>
    <property type="project" value="UniProtKB-KW"/>
</dbReference>
<dbReference type="InterPro" id="IPR048327">
    <property type="entry name" value="Dyp_perox_N"/>
</dbReference>
<gene>
    <name evidence="16" type="ORF">AUO94_13175</name>
</gene>
<evidence type="ECO:0000256" key="10">
    <source>
        <dbReference type="ARBA" id="ARBA00033771"/>
    </source>
</evidence>
<comment type="subcellular location">
    <subcellularLocation>
        <location evidence="1">Cell envelope</location>
    </subcellularLocation>
</comment>
<dbReference type="Pfam" id="PF20628">
    <property type="entry name" value="Dyp_perox_C"/>
    <property type="match status" value="1"/>
</dbReference>
<dbReference type="NCBIfam" id="TIGR01412">
    <property type="entry name" value="tat_substr_1"/>
    <property type="match status" value="1"/>
</dbReference>
<feature type="domain" description="Dyp-type peroxidase N-terminal" evidence="14">
    <location>
        <begin position="65"/>
        <end position="218"/>
    </location>
</feature>
<evidence type="ECO:0000256" key="9">
    <source>
        <dbReference type="ARBA" id="ARBA00025737"/>
    </source>
</evidence>
<evidence type="ECO:0000313" key="16">
    <source>
        <dbReference type="EMBL" id="ALS79516.1"/>
    </source>
</evidence>
<proteinExistence type="inferred from homology"/>
<dbReference type="InterPro" id="IPR006311">
    <property type="entry name" value="TAT_signal"/>
</dbReference>
<keyword evidence="7 13" id="KW-0408">Iron</keyword>
<dbReference type="PROSITE" id="PS51318">
    <property type="entry name" value="TAT"/>
    <property type="match status" value="1"/>
</dbReference>
<evidence type="ECO:0000256" key="7">
    <source>
        <dbReference type="ARBA" id="ARBA00023004"/>
    </source>
</evidence>
<evidence type="ECO:0000259" key="14">
    <source>
        <dbReference type="Pfam" id="PF04261"/>
    </source>
</evidence>
<name>A0ABN4K1B1_9BACL</name>
<dbReference type="InterPro" id="IPR006313">
    <property type="entry name" value="EfeB/EfeN"/>
</dbReference>
<keyword evidence="2 13" id="KW-0575">Peroxidase</keyword>
<evidence type="ECO:0000259" key="15">
    <source>
        <dbReference type="Pfam" id="PF20628"/>
    </source>
</evidence>
<evidence type="ECO:0000256" key="5">
    <source>
        <dbReference type="ARBA" id="ARBA00022729"/>
    </source>
</evidence>
<comment type="cofactor">
    <cofactor evidence="13">
        <name>heme b</name>
        <dbReference type="ChEBI" id="CHEBI:60344"/>
    </cofactor>
    <text evidence="13">Binds 1 heme b (iron(II)-protoporphyrin IX) group non-covalently per subunit.</text>
</comment>
<keyword evidence="8" id="KW-0456">Lyase</keyword>
<dbReference type="RefSeq" id="WP_058386163.1">
    <property type="nucleotide sequence ID" value="NZ_CP013661.2"/>
</dbReference>
<dbReference type="EC" id="1.11.1.-" evidence="13"/>
<protein>
    <recommendedName>
        <fullName evidence="10 13">Deferrochelatase</fullName>
        <ecNumber evidence="13">1.11.1.-</ecNumber>
    </recommendedName>
    <alternativeName>
        <fullName evidence="11 13">Peroxidase EfeB</fullName>
    </alternativeName>
</protein>
<evidence type="ECO:0000256" key="6">
    <source>
        <dbReference type="ARBA" id="ARBA00023002"/>
    </source>
</evidence>
<keyword evidence="17" id="KW-1185">Reference proteome</keyword>
<keyword evidence="5" id="KW-0732">Signal</keyword>
<evidence type="ECO:0000256" key="12">
    <source>
        <dbReference type="ARBA" id="ARBA00048856"/>
    </source>
</evidence>
<feature type="domain" description="Dyp-type peroxidase C-terminal" evidence="15">
    <location>
        <begin position="230"/>
        <end position="409"/>
    </location>
</feature>
<organism evidence="16 17">
    <name type="scientific">Planococcus kocurii</name>
    <dbReference type="NCBI Taxonomy" id="1374"/>
    <lineage>
        <taxon>Bacteria</taxon>
        <taxon>Bacillati</taxon>
        <taxon>Bacillota</taxon>
        <taxon>Bacilli</taxon>
        <taxon>Bacillales</taxon>
        <taxon>Caryophanaceae</taxon>
        <taxon>Planococcus</taxon>
    </lineage>
</organism>
<comment type="catalytic activity">
    <reaction evidence="12">
        <text>heme b + 2 H(+) = protoporphyrin IX + Fe(2+)</text>
        <dbReference type="Rhea" id="RHEA:22584"/>
        <dbReference type="ChEBI" id="CHEBI:15378"/>
        <dbReference type="ChEBI" id="CHEBI:29033"/>
        <dbReference type="ChEBI" id="CHEBI:57306"/>
        <dbReference type="ChEBI" id="CHEBI:60344"/>
        <dbReference type="EC" id="4.98.1.1"/>
    </reaction>
    <physiologicalReaction direction="left-to-right" evidence="12">
        <dbReference type="Rhea" id="RHEA:22585"/>
    </physiologicalReaction>
</comment>
<keyword evidence="6 13" id="KW-0560">Oxidoreductase</keyword>
<evidence type="ECO:0000256" key="4">
    <source>
        <dbReference type="ARBA" id="ARBA00022723"/>
    </source>
</evidence>
<dbReference type="PROSITE" id="PS51404">
    <property type="entry name" value="DYP_PEROXIDASE"/>
    <property type="match status" value="1"/>
</dbReference>
<evidence type="ECO:0000256" key="11">
    <source>
        <dbReference type="ARBA" id="ARBA00033775"/>
    </source>
</evidence>
<dbReference type="PANTHER" id="PTHR30521:SF4">
    <property type="entry name" value="DEFERROCHELATASE"/>
    <property type="match status" value="1"/>
</dbReference>
<dbReference type="EMBL" id="CP013661">
    <property type="protein sequence ID" value="ALS79516.1"/>
    <property type="molecule type" value="Genomic_DNA"/>
</dbReference>
<dbReference type="Proteomes" id="UP000065533">
    <property type="component" value="Chromosome"/>
</dbReference>
<evidence type="ECO:0000256" key="3">
    <source>
        <dbReference type="ARBA" id="ARBA00022617"/>
    </source>
</evidence>
<comment type="similarity">
    <text evidence="9 13">Belongs to the DyP-type peroxidase family.</text>
</comment>
<dbReference type="Pfam" id="PF04261">
    <property type="entry name" value="Dyp_perox_N"/>
    <property type="match status" value="1"/>
</dbReference>
<evidence type="ECO:0000256" key="2">
    <source>
        <dbReference type="ARBA" id="ARBA00022559"/>
    </source>
</evidence>
<keyword evidence="4 13" id="KW-0479">Metal-binding</keyword>
<evidence type="ECO:0000256" key="1">
    <source>
        <dbReference type="ARBA" id="ARBA00004196"/>
    </source>
</evidence>